<dbReference type="CDD" id="cd12148">
    <property type="entry name" value="fungal_TF_MHR"/>
    <property type="match status" value="1"/>
</dbReference>
<dbReference type="Proteomes" id="UP001215280">
    <property type="component" value="Unassembled WGS sequence"/>
</dbReference>
<organism evidence="1 2">
    <name type="scientific">Mycena maculata</name>
    <dbReference type="NCBI Taxonomy" id="230809"/>
    <lineage>
        <taxon>Eukaryota</taxon>
        <taxon>Fungi</taxon>
        <taxon>Dikarya</taxon>
        <taxon>Basidiomycota</taxon>
        <taxon>Agaricomycotina</taxon>
        <taxon>Agaricomycetes</taxon>
        <taxon>Agaricomycetidae</taxon>
        <taxon>Agaricales</taxon>
        <taxon>Marasmiineae</taxon>
        <taxon>Mycenaceae</taxon>
        <taxon>Mycena</taxon>
    </lineage>
</organism>
<keyword evidence="2" id="KW-1185">Reference proteome</keyword>
<gene>
    <name evidence="1" type="ORF">DFH07DRAFT_973293</name>
</gene>
<accession>A0AAD7HDZ4</accession>
<name>A0AAD7HDZ4_9AGAR</name>
<dbReference type="EMBL" id="JARJLG010000306">
    <property type="protein sequence ID" value="KAJ7718401.1"/>
    <property type="molecule type" value="Genomic_DNA"/>
</dbReference>
<sequence>MASTLSATSVAYILPDPAHPVNTTVFWTRILARHPWGDRIAYLLSVVRSRLEVDVDQKSSGVHLNHPYMLSPEAGHPEYDIDIAQCPSDVIARLVNIFLERFGGGGYFFINPLRFRQSALLPFPFGDKRRPSPALLSAVYLWGSILSEIRPCEPYTPESLLLCTLQHIPQDLTATTVYKELVFETLQAEVLLSLYYLYAARPIEGRLHCAAAATIVFDA</sequence>
<evidence type="ECO:0000313" key="2">
    <source>
        <dbReference type="Proteomes" id="UP001215280"/>
    </source>
</evidence>
<proteinExistence type="predicted"/>
<dbReference type="AlphaFoldDB" id="A0AAD7HDZ4"/>
<comment type="caution">
    <text evidence="1">The sequence shown here is derived from an EMBL/GenBank/DDBJ whole genome shotgun (WGS) entry which is preliminary data.</text>
</comment>
<evidence type="ECO:0000313" key="1">
    <source>
        <dbReference type="EMBL" id="KAJ7718401.1"/>
    </source>
</evidence>
<reference evidence="1" key="1">
    <citation type="submission" date="2023-03" db="EMBL/GenBank/DDBJ databases">
        <title>Massive genome expansion in bonnet fungi (Mycena s.s.) driven by repeated elements and novel gene families across ecological guilds.</title>
        <authorList>
            <consortium name="Lawrence Berkeley National Laboratory"/>
            <person name="Harder C.B."/>
            <person name="Miyauchi S."/>
            <person name="Viragh M."/>
            <person name="Kuo A."/>
            <person name="Thoen E."/>
            <person name="Andreopoulos B."/>
            <person name="Lu D."/>
            <person name="Skrede I."/>
            <person name="Drula E."/>
            <person name="Henrissat B."/>
            <person name="Morin E."/>
            <person name="Kohler A."/>
            <person name="Barry K."/>
            <person name="LaButti K."/>
            <person name="Morin E."/>
            <person name="Salamov A."/>
            <person name="Lipzen A."/>
            <person name="Mereny Z."/>
            <person name="Hegedus B."/>
            <person name="Baldrian P."/>
            <person name="Stursova M."/>
            <person name="Weitz H."/>
            <person name="Taylor A."/>
            <person name="Grigoriev I.V."/>
            <person name="Nagy L.G."/>
            <person name="Martin F."/>
            <person name="Kauserud H."/>
        </authorList>
    </citation>
    <scope>NUCLEOTIDE SEQUENCE</scope>
    <source>
        <strain evidence="1">CBHHK188m</strain>
    </source>
</reference>
<protein>
    <submittedName>
        <fullName evidence="1">Uncharacterized protein</fullName>
    </submittedName>
</protein>